<keyword evidence="3" id="KW-0689">Ribosomal protein</keyword>
<evidence type="ECO:0000256" key="1">
    <source>
        <dbReference type="ARBA" id="ARBA00022730"/>
    </source>
</evidence>
<evidence type="ECO:0000256" key="4">
    <source>
        <dbReference type="ARBA" id="ARBA00023274"/>
    </source>
</evidence>
<dbReference type="SUPFAM" id="SSF50715">
    <property type="entry name" value="Ribosomal protein L25-like"/>
    <property type="match status" value="1"/>
</dbReference>
<name>A0A6J7Q255_9ZZZZ</name>
<keyword evidence="4" id="KW-0687">Ribonucleoprotein</keyword>
<dbReference type="Gene3D" id="2.170.120.20">
    <property type="entry name" value="Ribosomal protein L25, beta domain"/>
    <property type="match status" value="1"/>
</dbReference>
<gene>
    <name evidence="8" type="ORF">UFOPK2967_00019</name>
    <name evidence="9" type="ORF">UFOPK3587_00245</name>
    <name evidence="10" type="ORF">UFOPK3984_00596</name>
    <name evidence="11" type="ORF">UFOPK4114_00296</name>
</gene>
<evidence type="ECO:0000313" key="9">
    <source>
        <dbReference type="EMBL" id="CAB4896905.1"/>
    </source>
</evidence>
<evidence type="ECO:0000256" key="5">
    <source>
        <dbReference type="SAM" id="MobiDB-lite"/>
    </source>
</evidence>
<dbReference type="GO" id="GO:0006412">
    <property type="term" value="P:translation"/>
    <property type="evidence" value="ECO:0007669"/>
    <property type="project" value="InterPro"/>
</dbReference>
<proteinExistence type="inferred from homology"/>
<feature type="domain" description="Large ribosomal subunit protein bL25 beta" evidence="7">
    <location>
        <begin position="98"/>
        <end position="175"/>
    </location>
</feature>
<dbReference type="InterPro" id="IPR029751">
    <property type="entry name" value="Ribosomal_L25_dom"/>
</dbReference>
<evidence type="ECO:0000259" key="7">
    <source>
        <dbReference type="Pfam" id="PF14693"/>
    </source>
</evidence>
<dbReference type="InterPro" id="IPR011035">
    <property type="entry name" value="Ribosomal_bL25/Gln-tRNA_synth"/>
</dbReference>
<evidence type="ECO:0000313" key="10">
    <source>
        <dbReference type="EMBL" id="CAB4984303.1"/>
    </source>
</evidence>
<feature type="region of interest" description="Disordered" evidence="5">
    <location>
        <begin position="185"/>
        <end position="209"/>
    </location>
</feature>
<dbReference type="GO" id="GO:0008097">
    <property type="term" value="F:5S rRNA binding"/>
    <property type="evidence" value="ECO:0007669"/>
    <property type="project" value="InterPro"/>
</dbReference>
<dbReference type="GO" id="GO:0003735">
    <property type="term" value="F:structural constituent of ribosome"/>
    <property type="evidence" value="ECO:0007669"/>
    <property type="project" value="InterPro"/>
</dbReference>
<dbReference type="InterPro" id="IPR037121">
    <property type="entry name" value="Ribosomal_bL25_C"/>
</dbReference>
<sequence>MAEISINAVSRTEFGKGAARRARRDGMVPAVIYGHGEKPAHISLPAKELGTALKTSNVLLDIVVDGKTELTLPKSIVRDAIKGTLEHVDLVIVRRGEKVIVAVPVHTSGDYDREGILEHVNNTVEVETEATSIPNFLTLDLTGLVAGSSLYAENVVLPAGVTLVSDPRMTVVHLSVRSSHDDVEVTPAAADATAEAPAADATATPEKKD</sequence>
<dbReference type="PANTHER" id="PTHR33284:SF1">
    <property type="entry name" value="RIBOSOMAL PROTEIN L25_GLN-TRNA SYNTHETASE, ANTI-CODON-BINDING DOMAIN-CONTAINING PROTEIN"/>
    <property type="match status" value="1"/>
</dbReference>
<keyword evidence="1" id="KW-0699">rRNA-binding</keyword>
<accession>A0A6J7Q255</accession>
<dbReference type="PANTHER" id="PTHR33284">
    <property type="entry name" value="RIBOSOMAL PROTEIN L25/GLN-TRNA SYNTHETASE, ANTI-CODON-BINDING DOMAIN-CONTAINING PROTEIN"/>
    <property type="match status" value="1"/>
</dbReference>
<dbReference type="NCBIfam" id="TIGR00731">
    <property type="entry name" value="bL25_bact_ctc"/>
    <property type="match status" value="1"/>
</dbReference>
<evidence type="ECO:0000259" key="6">
    <source>
        <dbReference type="Pfam" id="PF01386"/>
    </source>
</evidence>
<dbReference type="Pfam" id="PF14693">
    <property type="entry name" value="Ribosomal_TL5_C"/>
    <property type="match status" value="1"/>
</dbReference>
<organism evidence="11">
    <name type="scientific">freshwater metagenome</name>
    <dbReference type="NCBI Taxonomy" id="449393"/>
    <lineage>
        <taxon>unclassified sequences</taxon>
        <taxon>metagenomes</taxon>
        <taxon>ecological metagenomes</taxon>
    </lineage>
</organism>
<dbReference type="GO" id="GO:0022625">
    <property type="term" value="C:cytosolic large ribosomal subunit"/>
    <property type="evidence" value="ECO:0007669"/>
    <property type="project" value="TreeGrafter"/>
</dbReference>
<keyword evidence="2" id="KW-0694">RNA-binding</keyword>
<dbReference type="Pfam" id="PF01386">
    <property type="entry name" value="Ribosomal_L25p"/>
    <property type="match status" value="1"/>
</dbReference>
<dbReference type="EMBL" id="CAFBOP010000016">
    <property type="protein sequence ID" value="CAB4984303.1"/>
    <property type="molecule type" value="Genomic_DNA"/>
</dbReference>
<dbReference type="InterPro" id="IPR020930">
    <property type="entry name" value="Ribosomal_uL5_bac-type"/>
</dbReference>
<dbReference type="AlphaFoldDB" id="A0A6J7Q255"/>
<dbReference type="InterPro" id="IPR020056">
    <property type="entry name" value="Rbsml_bL25/Gln-tRNA_synth_N"/>
</dbReference>
<dbReference type="NCBIfam" id="NF004131">
    <property type="entry name" value="PRK05618.2-1"/>
    <property type="match status" value="1"/>
</dbReference>
<dbReference type="EMBL" id="CAFBMN010000006">
    <property type="protein sequence ID" value="CAB4896905.1"/>
    <property type="molecule type" value="Genomic_DNA"/>
</dbReference>
<reference evidence="11" key="1">
    <citation type="submission" date="2020-05" db="EMBL/GenBank/DDBJ databases">
        <authorList>
            <person name="Chiriac C."/>
            <person name="Salcher M."/>
            <person name="Ghai R."/>
            <person name="Kavagutti S V."/>
        </authorList>
    </citation>
    <scope>NUCLEOTIDE SEQUENCE</scope>
</reference>
<evidence type="ECO:0000256" key="3">
    <source>
        <dbReference type="ARBA" id="ARBA00022980"/>
    </source>
</evidence>
<evidence type="ECO:0000313" key="8">
    <source>
        <dbReference type="EMBL" id="CAB4777270.1"/>
    </source>
</evidence>
<protein>
    <submittedName>
        <fullName evidence="11">Unannotated protein</fullName>
    </submittedName>
</protein>
<dbReference type="EMBL" id="CAFAAC010000001">
    <property type="protein sequence ID" value="CAB4777270.1"/>
    <property type="molecule type" value="Genomic_DNA"/>
</dbReference>
<dbReference type="EMBL" id="CAFBPP010000006">
    <property type="protein sequence ID" value="CAB5011820.1"/>
    <property type="molecule type" value="Genomic_DNA"/>
</dbReference>
<feature type="domain" description="Large ribosomal subunit protein bL25 L25" evidence="6">
    <location>
        <begin position="6"/>
        <end position="90"/>
    </location>
</feature>
<evidence type="ECO:0000313" key="11">
    <source>
        <dbReference type="EMBL" id="CAB5011820.1"/>
    </source>
</evidence>
<dbReference type="InterPro" id="IPR001021">
    <property type="entry name" value="Ribosomal_bL25_long"/>
</dbReference>
<evidence type="ECO:0000256" key="2">
    <source>
        <dbReference type="ARBA" id="ARBA00022884"/>
    </source>
</evidence>
<dbReference type="InterPro" id="IPR020057">
    <property type="entry name" value="Ribosomal_bL25_b-dom"/>
</dbReference>
<dbReference type="HAMAP" id="MF_01334">
    <property type="entry name" value="Ribosomal_bL25_CTC"/>
    <property type="match status" value="1"/>
</dbReference>
<dbReference type="Gene3D" id="2.40.240.10">
    <property type="entry name" value="Ribosomal Protein L25, Chain P"/>
    <property type="match status" value="1"/>
</dbReference>
<dbReference type="CDD" id="cd00495">
    <property type="entry name" value="Ribosomal_L25_TL5_CTC"/>
    <property type="match status" value="1"/>
</dbReference>